<name>A0A1Y2D8J1_9PEZI</name>
<dbReference type="PANTHER" id="PTHR36183:SF2">
    <property type="entry name" value="BETA-GLUCURONIDASE C-TERMINAL DOMAIN-CONTAINING PROTEIN"/>
    <property type="match status" value="1"/>
</dbReference>
<gene>
    <name evidence="2" type="ORF">BCR38DRAFT_356867</name>
</gene>
<dbReference type="InterPro" id="IPR017853">
    <property type="entry name" value="GH"/>
</dbReference>
<dbReference type="Gene3D" id="3.20.20.80">
    <property type="entry name" value="Glycosidases"/>
    <property type="match status" value="1"/>
</dbReference>
<dbReference type="GeneID" id="63773269"/>
<feature type="domain" description="Beta-glucuronidase C-terminal" evidence="1">
    <location>
        <begin position="386"/>
        <end position="500"/>
    </location>
</feature>
<proteinExistence type="predicted"/>
<dbReference type="InterPro" id="IPR031728">
    <property type="entry name" value="GlcAase_C"/>
</dbReference>
<dbReference type="SUPFAM" id="SSF51445">
    <property type="entry name" value="(Trans)glycosidases"/>
    <property type="match status" value="1"/>
</dbReference>
<comment type="caution">
    <text evidence="2">The sequence shown here is derived from an EMBL/GenBank/DDBJ whole genome shotgun (WGS) entry which is preliminary data.</text>
</comment>
<sequence length="503" mass="54314">MRHLVVSITADAISAGAPFEGFVSFSIELSSFPDYAGNLSSPNKYSDILLDNIGALQGTKPYIRVGGNTQDYAIYNANLEVGLNGTINPNRSTLYPTTIEIGPAFFESYQTWTNVKFSHGFNMGGNKDPRVWDTLIQTVPLACKALGNKLHVWEYGNEPDYFAGGVRPSTYNETTYVQDWLNGTRTIRTLLSKACPDMLSSYGYMAPSLAGINNHLKAPVIWAAGLNAEKVVRLDASHHYISDARTLGVTLQGTLLNHNRTKHDVDLYAAQWSAIDPGVPAIFGETNSLSNGGRPGLSNTFGAALWGIDFNLYCASANVSRVHMQMGTNFNYQSWQPVDTSVTTKGTKAPYYGNIAVAAFLGNLKTTPVRIANIVLGGGGAATEAAYAAYVNNVLKRIMVVNMNEYNYTANGTGRGLNITPRPVRTYSFDVGTGVTKATVQRLYANGSDAISGITWDGWSYNYELNGGRPVRLSNVTVGELVVVTNGIVEVGVADSSAVVLNF</sequence>
<dbReference type="PANTHER" id="PTHR36183">
    <property type="entry name" value="BETA-GLUCURONIDASE"/>
    <property type="match status" value="1"/>
</dbReference>
<dbReference type="AlphaFoldDB" id="A0A1Y2D8J1"/>
<dbReference type="EMBL" id="MCFJ01000027">
    <property type="protein sequence ID" value="ORY55446.1"/>
    <property type="molecule type" value="Genomic_DNA"/>
</dbReference>
<keyword evidence="3" id="KW-1185">Reference proteome</keyword>
<dbReference type="InParanoid" id="A0A1Y2D8J1"/>
<organism evidence="2 3">
    <name type="scientific">Pseudomassariella vexata</name>
    <dbReference type="NCBI Taxonomy" id="1141098"/>
    <lineage>
        <taxon>Eukaryota</taxon>
        <taxon>Fungi</taxon>
        <taxon>Dikarya</taxon>
        <taxon>Ascomycota</taxon>
        <taxon>Pezizomycotina</taxon>
        <taxon>Sordariomycetes</taxon>
        <taxon>Xylariomycetidae</taxon>
        <taxon>Amphisphaeriales</taxon>
        <taxon>Pseudomassariaceae</taxon>
        <taxon>Pseudomassariella</taxon>
    </lineage>
</organism>
<reference evidence="2 3" key="1">
    <citation type="submission" date="2016-07" db="EMBL/GenBank/DDBJ databases">
        <title>Pervasive Adenine N6-methylation of Active Genes in Fungi.</title>
        <authorList>
            <consortium name="DOE Joint Genome Institute"/>
            <person name="Mondo S.J."/>
            <person name="Dannebaum R.O."/>
            <person name="Kuo R.C."/>
            <person name="Labutti K."/>
            <person name="Haridas S."/>
            <person name="Kuo A."/>
            <person name="Salamov A."/>
            <person name="Ahrendt S.R."/>
            <person name="Lipzen A."/>
            <person name="Sullivan W."/>
            <person name="Andreopoulos W.B."/>
            <person name="Clum A."/>
            <person name="Lindquist E."/>
            <person name="Daum C."/>
            <person name="Ramamoorthy G.K."/>
            <person name="Gryganskyi A."/>
            <person name="Culley D."/>
            <person name="Magnuson J.K."/>
            <person name="James T.Y."/>
            <person name="O'Malley M.A."/>
            <person name="Stajich J.E."/>
            <person name="Spatafora J.W."/>
            <person name="Visel A."/>
            <person name="Grigoriev I.V."/>
        </authorList>
    </citation>
    <scope>NUCLEOTIDE SEQUENCE [LARGE SCALE GENOMIC DNA]</scope>
    <source>
        <strain evidence="2 3">CBS 129021</strain>
    </source>
</reference>
<evidence type="ECO:0000313" key="3">
    <source>
        <dbReference type="Proteomes" id="UP000193689"/>
    </source>
</evidence>
<accession>A0A1Y2D8J1</accession>
<evidence type="ECO:0000259" key="1">
    <source>
        <dbReference type="Pfam" id="PF16862"/>
    </source>
</evidence>
<protein>
    <recommendedName>
        <fullName evidence="1">Beta-glucuronidase C-terminal domain-containing protein</fullName>
    </recommendedName>
</protein>
<dbReference type="RefSeq" id="XP_040709593.1">
    <property type="nucleotide sequence ID" value="XM_040857057.1"/>
</dbReference>
<dbReference type="InterPro" id="IPR052974">
    <property type="entry name" value="GH79_Enzymes"/>
</dbReference>
<evidence type="ECO:0000313" key="2">
    <source>
        <dbReference type="EMBL" id="ORY55446.1"/>
    </source>
</evidence>
<dbReference type="Proteomes" id="UP000193689">
    <property type="component" value="Unassembled WGS sequence"/>
</dbReference>
<dbReference type="OrthoDB" id="2831684at2759"/>
<dbReference type="Pfam" id="PF16862">
    <property type="entry name" value="Glyco_hydro_79C"/>
    <property type="match status" value="1"/>
</dbReference>